<name>A0A1Y3B186_EURMA</name>
<comment type="caution">
    <text evidence="2">The sequence shown here is derived from an EMBL/GenBank/DDBJ whole genome shotgun (WGS) entry which is preliminary data.</text>
</comment>
<sequence>MYWRWPVLTDQDLNRIDITNYFLQPQQQQSTDKHLFSSLFIFTLIITATMIRDQMSSRSSYYFLITSFILTYLYRSYMKQSMAKFLSTNYLHSGHVHHI</sequence>
<keyword evidence="1" id="KW-1133">Transmembrane helix</keyword>
<accession>A0A1Y3B186</accession>
<evidence type="ECO:0000256" key="1">
    <source>
        <dbReference type="SAM" id="Phobius"/>
    </source>
</evidence>
<organism evidence="2 3">
    <name type="scientific">Euroglyphus maynei</name>
    <name type="common">Mayne's house dust mite</name>
    <dbReference type="NCBI Taxonomy" id="6958"/>
    <lineage>
        <taxon>Eukaryota</taxon>
        <taxon>Metazoa</taxon>
        <taxon>Ecdysozoa</taxon>
        <taxon>Arthropoda</taxon>
        <taxon>Chelicerata</taxon>
        <taxon>Arachnida</taxon>
        <taxon>Acari</taxon>
        <taxon>Acariformes</taxon>
        <taxon>Sarcoptiformes</taxon>
        <taxon>Astigmata</taxon>
        <taxon>Psoroptidia</taxon>
        <taxon>Analgoidea</taxon>
        <taxon>Pyroglyphidae</taxon>
        <taxon>Pyroglyphinae</taxon>
        <taxon>Euroglyphus</taxon>
    </lineage>
</organism>
<gene>
    <name evidence="2" type="ORF">BLA29_005348</name>
</gene>
<keyword evidence="1" id="KW-0472">Membrane</keyword>
<protein>
    <submittedName>
        <fullName evidence="2">Uncharacterized protein</fullName>
    </submittedName>
</protein>
<evidence type="ECO:0000313" key="3">
    <source>
        <dbReference type="Proteomes" id="UP000194236"/>
    </source>
</evidence>
<keyword evidence="1" id="KW-0812">Transmembrane</keyword>
<proteinExistence type="predicted"/>
<evidence type="ECO:0000313" key="2">
    <source>
        <dbReference type="EMBL" id="OTF73386.1"/>
    </source>
</evidence>
<keyword evidence="3" id="KW-1185">Reference proteome</keyword>
<dbReference type="Proteomes" id="UP000194236">
    <property type="component" value="Unassembled WGS sequence"/>
</dbReference>
<reference evidence="2 3" key="1">
    <citation type="submission" date="2017-03" db="EMBL/GenBank/DDBJ databases">
        <title>Genome Survey of Euroglyphus maynei.</title>
        <authorList>
            <person name="Arlian L.G."/>
            <person name="Morgan M.S."/>
            <person name="Rider S.D."/>
        </authorList>
    </citation>
    <scope>NUCLEOTIDE SEQUENCE [LARGE SCALE GENOMIC DNA]</scope>
    <source>
        <strain evidence="2">Arlian Lab</strain>
        <tissue evidence="2">Whole body</tissue>
    </source>
</reference>
<feature type="transmembrane region" description="Helical" evidence="1">
    <location>
        <begin position="59"/>
        <end position="77"/>
    </location>
</feature>
<dbReference type="EMBL" id="MUJZ01051872">
    <property type="protein sequence ID" value="OTF73386.1"/>
    <property type="molecule type" value="Genomic_DNA"/>
</dbReference>
<dbReference type="AlphaFoldDB" id="A0A1Y3B186"/>
<feature type="transmembrane region" description="Helical" evidence="1">
    <location>
        <begin position="35"/>
        <end position="53"/>
    </location>
</feature>